<reference evidence="1 2" key="1">
    <citation type="submission" date="2018-01" db="EMBL/GenBank/DDBJ databases">
        <authorList>
            <person name="Gaut B.S."/>
            <person name="Morton B.R."/>
            <person name="Clegg M.T."/>
            <person name="Duvall M.R."/>
        </authorList>
    </citation>
    <scope>NUCLEOTIDE SEQUENCE [LARGE SCALE GENOMIC DNA]</scope>
    <source>
        <strain evidence="1">GP69</strain>
    </source>
</reference>
<evidence type="ECO:0000313" key="2">
    <source>
        <dbReference type="Proteomes" id="UP000236311"/>
    </source>
</evidence>
<evidence type="ECO:0000313" key="1">
    <source>
        <dbReference type="EMBL" id="SOY32486.1"/>
    </source>
</evidence>
<keyword evidence="2" id="KW-1185">Reference proteome</keyword>
<protein>
    <submittedName>
        <fullName evidence="1">Uncharacterized protein</fullName>
    </submittedName>
</protein>
<dbReference type="AlphaFoldDB" id="A0A2K4ZPY0"/>
<dbReference type="Proteomes" id="UP000236311">
    <property type="component" value="Unassembled WGS sequence"/>
</dbReference>
<sequence length="52" mass="6272">MSDEFKVIKEFECHGKQMVTVRIGNAAHVMTLEEWHKIYDRNHQEKWKAKVD</sequence>
<gene>
    <name evidence="1" type="ORF">AMURIS_05251</name>
</gene>
<dbReference type="EMBL" id="OFSM01000052">
    <property type="protein sequence ID" value="SOY32486.1"/>
    <property type="molecule type" value="Genomic_DNA"/>
</dbReference>
<accession>A0A2K4ZPY0</accession>
<dbReference type="RefSeq" id="WP_172455303.1">
    <property type="nucleotide sequence ID" value="NZ_JANJZD010000057.1"/>
</dbReference>
<organism evidence="1 2">
    <name type="scientific">Acetatifactor muris</name>
    <dbReference type="NCBI Taxonomy" id="879566"/>
    <lineage>
        <taxon>Bacteria</taxon>
        <taxon>Bacillati</taxon>
        <taxon>Bacillota</taxon>
        <taxon>Clostridia</taxon>
        <taxon>Lachnospirales</taxon>
        <taxon>Lachnospiraceae</taxon>
        <taxon>Acetatifactor</taxon>
    </lineage>
</organism>
<proteinExistence type="predicted"/>
<name>A0A2K4ZPY0_9FIRM</name>